<sequence>MGTEYLRSVHGILTAVQVFLGFGALFASSFIWDNTNVYIQLGYKGYGWQTLVLAILLFTWLVSVGILVLQLTDRDIIGQLGKLKLLILYAISCGLMIVAASLESWYSKKTNDDLNYQRYRTLYRPRFIVVTVFSWILVVIYAILILVTLLFS</sequence>
<protein>
    <submittedName>
        <fullName evidence="3">MARVEL domain-containing protein</fullName>
    </submittedName>
</protein>
<reference evidence="3" key="1">
    <citation type="submission" date="2017-02" db="UniProtKB">
        <authorList>
            <consortium name="WormBaseParasite"/>
        </authorList>
    </citation>
    <scope>IDENTIFICATION</scope>
</reference>
<feature type="transmembrane region" description="Helical" evidence="1">
    <location>
        <begin position="51"/>
        <end position="71"/>
    </location>
</feature>
<organism evidence="2 3">
    <name type="scientific">Syphacia muris</name>
    <dbReference type="NCBI Taxonomy" id="451379"/>
    <lineage>
        <taxon>Eukaryota</taxon>
        <taxon>Metazoa</taxon>
        <taxon>Ecdysozoa</taxon>
        <taxon>Nematoda</taxon>
        <taxon>Chromadorea</taxon>
        <taxon>Rhabditida</taxon>
        <taxon>Spirurina</taxon>
        <taxon>Oxyuridomorpha</taxon>
        <taxon>Oxyuroidea</taxon>
        <taxon>Oxyuridae</taxon>
        <taxon>Syphacia</taxon>
    </lineage>
</organism>
<dbReference type="AlphaFoldDB" id="A0A0N5APL7"/>
<feature type="transmembrane region" description="Helical" evidence="1">
    <location>
        <begin position="127"/>
        <end position="151"/>
    </location>
</feature>
<evidence type="ECO:0000313" key="3">
    <source>
        <dbReference type="WBParaSite" id="SMUV_0000659901-mRNA-1"/>
    </source>
</evidence>
<feature type="transmembrane region" description="Helical" evidence="1">
    <location>
        <begin position="83"/>
        <end position="107"/>
    </location>
</feature>
<proteinExistence type="predicted"/>
<feature type="transmembrane region" description="Helical" evidence="1">
    <location>
        <begin position="12"/>
        <end position="31"/>
    </location>
</feature>
<evidence type="ECO:0000313" key="2">
    <source>
        <dbReference type="Proteomes" id="UP000046393"/>
    </source>
</evidence>
<keyword evidence="2" id="KW-1185">Reference proteome</keyword>
<keyword evidence="1" id="KW-0472">Membrane</keyword>
<accession>A0A0N5APL7</accession>
<dbReference type="WBParaSite" id="SMUV_0000659901-mRNA-1">
    <property type="protein sequence ID" value="SMUV_0000659901-mRNA-1"/>
    <property type="gene ID" value="SMUV_0000659901"/>
</dbReference>
<dbReference type="Proteomes" id="UP000046393">
    <property type="component" value="Unplaced"/>
</dbReference>
<name>A0A0N5APL7_9BILA</name>
<keyword evidence="1" id="KW-1133">Transmembrane helix</keyword>
<keyword evidence="1" id="KW-0812">Transmembrane</keyword>
<evidence type="ECO:0000256" key="1">
    <source>
        <dbReference type="SAM" id="Phobius"/>
    </source>
</evidence>